<dbReference type="STRING" id="94869.SAMN04488529_101683"/>
<dbReference type="OrthoDB" id="10006914at2"/>
<protein>
    <submittedName>
        <fullName evidence="3">Uncharacterized protein</fullName>
    </submittedName>
</protein>
<evidence type="ECO:0000313" key="2">
    <source>
        <dbReference type="EMBL" id="MBB6716249.1"/>
    </source>
</evidence>
<sequence>MSKILIRISYKNACILKHALRDNVVEKEEWINANRDGVFNTLDSEVKELEEEQRALKAITVEIDRNKERCHM</sequence>
<dbReference type="Proteomes" id="UP000198597">
    <property type="component" value="Unassembled WGS sequence"/>
</dbReference>
<evidence type="ECO:0000256" key="1">
    <source>
        <dbReference type="SAM" id="Coils"/>
    </source>
</evidence>
<evidence type="ECO:0000313" key="3">
    <source>
        <dbReference type="EMBL" id="SDO87502.1"/>
    </source>
</evidence>
<keyword evidence="4" id="KW-1185">Reference proteome</keyword>
<dbReference type="AlphaFoldDB" id="A0A1H0N4E2"/>
<reference evidence="3 4" key="1">
    <citation type="submission" date="2016-10" db="EMBL/GenBank/DDBJ databases">
        <authorList>
            <person name="de Groot N.N."/>
        </authorList>
    </citation>
    <scope>NUCLEOTIDE SEQUENCE [LARGE SCALE GENOMIC DNA]</scope>
    <source>
        <strain evidence="3 4">DSM 12272</strain>
    </source>
</reference>
<proteinExistence type="predicted"/>
<dbReference type="Proteomes" id="UP000585258">
    <property type="component" value="Unassembled WGS sequence"/>
</dbReference>
<gene>
    <name evidence="2" type="ORF">H7E68_16210</name>
    <name evidence="3" type="ORF">SAMN04488529_101683</name>
</gene>
<dbReference type="EMBL" id="JACKWY010000012">
    <property type="protein sequence ID" value="MBB6716249.1"/>
    <property type="molecule type" value="Genomic_DNA"/>
</dbReference>
<evidence type="ECO:0000313" key="5">
    <source>
        <dbReference type="Proteomes" id="UP000585258"/>
    </source>
</evidence>
<evidence type="ECO:0000313" key="4">
    <source>
        <dbReference type="Proteomes" id="UP000198597"/>
    </source>
</evidence>
<reference evidence="2 5" key="2">
    <citation type="submission" date="2020-08" db="EMBL/GenBank/DDBJ databases">
        <title>Clostridia isolated from Swiss meat.</title>
        <authorList>
            <person name="Wambui J."/>
            <person name="Stevens M.J.A."/>
            <person name="Stephan R."/>
        </authorList>
    </citation>
    <scope>NUCLEOTIDE SEQUENCE [LARGE SCALE GENOMIC DNA]</scope>
    <source>
        <strain evidence="2 5">CM001</strain>
    </source>
</reference>
<name>A0A1H0N4E2_9CLOT</name>
<organism evidence="3 4">
    <name type="scientific">Clostridium gasigenes</name>
    <dbReference type="NCBI Taxonomy" id="94869"/>
    <lineage>
        <taxon>Bacteria</taxon>
        <taxon>Bacillati</taxon>
        <taxon>Bacillota</taxon>
        <taxon>Clostridia</taxon>
        <taxon>Eubacteriales</taxon>
        <taxon>Clostridiaceae</taxon>
        <taxon>Clostridium</taxon>
    </lineage>
</organism>
<dbReference type="EMBL" id="FNJM01000001">
    <property type="protein sequence ID" value="SDO87502.1"/>
    <property type="molecule type" value="Genomic_DNA"/>
</dbReference>
<feature type="coiled-coil region" evidence="1">
    <location>
        <begin position="39"/>
        <end position="69"/>
    </location>
</feature>
<dbReference type="RefSeq" id="WP_089965840.1">
    <property type="nucleotide sequence ID" value="NZ_FNJM01000001.1"/>
</dbReference>
<accession>A0A1H0N4E2</accession>
<keyword evidence="1" id="KW-0175">Coiled coil</keyword>